<protein>
    <recommendedName>
        <fullName evidence="4">Nucleoporin</fullName>
    </recommendedName>
</protein>
<feature type="compositionally biased region" description="Low complexity" evidence="1">
    <location>
        <begin position="619"/>
        <end position="630"/>
    </location>
</feature>
<feature type="compositionally biased region" description="Low complexity" evidence="1">
    <location>
        <begin position="591"/>
        <end position="604"/>
    </location>
</feature>
<feature type="compositionally biased region" description="Polar residues" evidence="1">
    <location>
        <begin position="504"/>
        <end position="526"/>
    </location>
</feature>
<comment type="caution">
    <text evidence="2">The sequence shown here is derived from an EMBL/GenBank/DDBJ whole genome shotgun (WGS) entry which is preliminary data.</text>
</comment>
<feature type="compositionally biased region" description="Low complexity" evidence="1">
    <location>
        <begin position="1257"/>
        <end position="1299"/>
    </location>
</feature>
<feature type="compositionally biased region" description="Polar residues" evidence="1">
    <location>
        <begin position="543"/>
        <end position="553"/>
    </location>
</feature>
<reference evidence="2 3" key="1">
    <citation type="submission" date="2017-01" db="EMBL/GenBank/DDBJ databases">
        <authorList>
            <person name="Mah S.A."/>
            <person name="Swanson W.J."/>
            <person name="Moy G.W."/>
            <person name="Vacquier V.D."/>
        </authorList>
    </citation>
    <scope>NUCLEOTIDE SEQUENCE [LARGE SCALE GENOMIC DNA]</scope>
    <source>
        <strain evidence="2 3">GSMNP</strain>
    </source>
</reference>
<proteinExistence type="predicted"/>
<feature type="compositionally biased region" description="Low complexity" evidence="1">
    <location>
        <begin position="554"/>
        <end position="567"/>
    </location>
</feature>
<feature type="compositionally biased region" description="Polar residues" evidence="1">
    <location>
        <begin position="631"/>
        <end position="703"/>
    </location>
</feature>
<feature type="compositionally biased region" description="Polar residues" evidence="1">
    <location>
        <begin position="90"/>
        <end position="107"/>
    </location>
</feature>
<feature type="compositionally biased region" description="Low complexity" evidence="1">
    <location>
        <begin position="1047"/>
        <end position="1070"/>
    </location>
</feature>
<feature type="region of interest" description="Disordered" evidence="1">
    <location>
        <begin position="1374"/>
        <end position="1394"/>
    </location>
</feature>
<evidence type="ECO:0000313" key="2">
    <source>
        <dbReference type="EMBL" id="OMJ15697.1"/>
    </source>
</evidence>
<sequence length="1394" mass="143764">MDDSSSSFQQNSALNGVLRTPKRSTRNTSSPYSRPEKKIVHSGFMGNIKNIISKFWTESSPTTTTPSASSKISSQISSKLNPEYPRIPQSVPSLPKQNISSIISTPKNTHSNNSNSPVHSSSSKLYPNGLKTPSNLPLSNKAVSSLSKPSLPGSSRKLAAWMSPAHAQRLLDSLESYNKIDTHENPDQNDETSKSYISTSTPRLSNLSKPNHEGITFKDSPSRTSNIGVNNSHNLPIRSLRVSSTGQLSSAHSLAKMIQQNQAKRILQRFNRPELLTNDHSMPISNSLASNSLISESQAHSTDNQRSRKNNDFEDREYSKKLRVDENGISTYNNKHPAPIKPLKSKKHHSKTNLDRKRLIEIRRRKKQIDDESQKVNWRFSARFICDNADDLDESFNSSDDESLIKVPQKSNLVLFSTKKSEPVKPSLETQTGPKHRPFYVPKSPSSNSNAISSSIESKTPSSAPSNSFSGNSTSPTKTSSVFGRLGDSSLAAPNKNSDEPKSSIFSNNSDQSKPLSCNSQTTSSAFGLKSDTDADKSSSKSIFGNLSSQAPNTTFSFGSGTDSTTSLPPFNKPSTPSVNPSDSSGKNDTSSQQNISLSNQQSNKTSNLFSSSNDATKSSNLFSSSTESSKPTNLFGSSAETSKPTNVFGSSTETSKPTNLFGSSAESSKPTSLFGSSAETSKPTSLFGSSAETNKPTNLFGASSDSAKPVSLFASSTDSAKPTNLFGSTTDTTKLTNDSTKSTGLFGSSTGSTISADIFDSKNKDSEPVKSSLFGNSIPNKTSLDQKPADTASALPAQKNNLFNFGTKSDTNPLSSAPILSTSNNASGPEPATGIFSFGSKATDSASGNSQGIINSKPSGFSFGANNNSSNSQTTSADPPKTNLFGNPSSTTSTGIFGNTIKDASTTNQTSESKATATFSFGNTKSSSPKTATNSASGSLLKPSSMFGGSGIGSTFGVGFNADTAKPDSSLGNISSETSKPFSVGSTNMFSASTANPTGSGLFGNVNSLSTPGSAEKSSLNPVKSLFGSSSNLSSSTNATQQQGFGSTSNTSTPLLTASTLNPTSSTSNLGSSFGTGNLGSGFGTTGNTGFSIAGGSSGIFGNNSSTQNSTGFGSNTNLFGAANSNSTTNSTLNTNQASNMFQSSTSNMGSQPSTTTSGGFSFGSQVQPSSTFGTLSNGNNKREIAQEEPLSKKPFAFGASSSSNISGFSTNTPSTGAGSSGGFSFGANFGAPGNNSTGSSGIGGASGSFLGSGFGANQSQQQQPTSTFSFGANSAMSSTGMSASSGSNSMFGTSGQTQGFGGASGNQPNTLGFGQTNSSVGSPATPATIGQKFNFGASTGAGSGGFTFGAGGSGGAAGGNLGASSGVGSGFSVGSMPSNLAGRKIARPRKIR</sequence>
<feature type="compositionally biased region" description="Basic and acidic residues" evidence="1">
    <location>
        <begin position="760"/>
        <end position="769"/>
    </location>
</feature>
<feature type="compositionally biased region" description="Low complexity" evidence="1">
    <location>
        <begin position="144"/>
        <end position="156"/>
    </location>
</feature>
<evidence type="ECO:0000313" key="3">
    <source>
        <dbReference type="Proteomes" id="UP000187283"/>
    </source>
</evidence>
<feature type="compositionally biased region" description="Polar residues" evidence="1">
    <location>
        <begin position="131"/>
        <end position="143"/>
    </location>
</feature>
<feature type="region of interest" description="Disordered" evidence="1">
    <location>
        <begin position="760"/>
        <end position="791"/>
    </location>
</feature>
<evidence type="ECO:0008006" key="4">
    <source>
        <dbReference type="Google" id="ProtNLM"/>
    </source>
</evidence>
<feature type="region of interest" description="Disordered" evidence="1">
    <location>
        <begin position="1142"/>
        <end position="1181"/>
    </location>
</feature>
<feature type="compositionally biased region" description="Polar residues" evidence="1">
    <location>
        <begin position="194"/>
        <end position="209"/>
    </location>
</feature>
<feature type="region of interest" description="Disordered" evidence="1">
    <location>
        <begin position="180"/>
        <end position="233"/>
    </location>
</feature>
<dbReference type="Proteomes" id="UP000187283">
    <property type="component" value="Unassembled WGS sequence"/>
</dbReference>
<feature type="compositionally biased region" description="Polar residues" evidence="1">
    <location>
        <begin position="605"/>
        <end position="618"/>
    </location>
</feature>
<feature type="region of interest" description="Disordered" evidence="1">
    <location>
        <begin position="1255"/>
        <end position="1324"/>
    </location>
</feature>
<feature type="compositionally biased region" description="Polar residues" evidence="1">
    <location>
        <begin position="815"/>
        <end position="828"/>
    </location>
</feature>
<feature type="compositionally biased region" description="Polar residues" evidence="1">
    <location>
        <begin position="774"/>
        <end position="786"/>
    </location>
</feature>
<feature type="compositionally biased region" description="Polar residues" evidence="1">
    <location>
        <begin position="885"/>
        <end position="915"/>
    </location>
</feature>
<feature type="compositionally biased region" description="Polar residues" evidence="1">
    <location>
        <begin position="573"/>
        <end position="590"/>
    </location>
</feature>
<feature type="compositionally biased region" description="Low complexity" evidence="1">
    <location>
        <begin position="860"/>
        <end position="877"/>
    </location>
</feature>
<gene>
    <name evidence="2" type="ORF">AYI70_g7089</name>
</gene>
<dbReference type="EMBL" id="LSSN01002585">
    <property type="protein sequence ID" value="OMJ15697.1"/>
    <property type="molecule type" value="Genomic_DNA"/>
</dbReference>
<dbReference type="Pfam" id="PF13634">
    <property type="entry name" value="Nucleoporin_FG"/>
    <property type="match status" value="4"/>
</dbReference>
<feature type="region of interest" description="Disordered" evidence="1">
    <location>
        <begin position="1032"/>
        <end position="1070"/>
    </location>
</feature>
<accession>A0A1R1XM46</accession>
<feature type="compositionally biased region" description="Low complexity" evidence="1">
    <location>
        <begin position="442"/>
        <end position="477"/>
    </location>
</feature>
<name>A0A1R1XM46_9FUNG</name>
<feature type="compositionally biased region" description="Polar residues" evidence="1">
    <location>
        <begin position="1308"/>
        <end position="1324"/>
    </location>
</feature>
<dbReference type="OrthoDB" id="5600556at2759"/>
<feature type="region of interest" description="Disordered" evidence="1">
    <location>
        <begin position="295"/>
        <end position="357"/>
    </location>
</feature>
<dbReference type="InterPro" id="IPR025574">
    <property type="entry name" value="Nucleoporin_FG_rpt"/>
</dbReference>
<feature type="compositionally biased region" description="Polar residues" evidence="1">
    <location>
        <begin position="1"/>
        <end position="14"/>
    </location>
</feature>
<feature type="compositionally biased region" description="Low complexity" evidence="1">
    <location>
        <begin position="108"/>
        <end position="123"/>
    </location>
</feature>
<feature type="compositionally biased region" description="Polar residues" evidence="1">
    <location>
        <begin position="841"/>
        <end position="859"/>
    </location>
</feature>
<feature type="region of interest" description="Disordered" evidence="1">
    <location>
        <begin position="815"/>
        <end position="915"/>
    </location>
</feature>
<feature type="compositionally biased region" description="Basic and acidic residues" evidence="1">
    <location>
        <begin position="303"/>
        <end position="326"/>
    </location>
</feature>
<organism evidence="2 3">
    <name type="scientific">Smittium culicis</name>
    <dbReference type="NCBI Taxonomy" id="133412"/>
    <lineage>
        <taxon>Eukaryota</taxon>
        <taxon>Fungi</taxon>
        <taxon>Fungi incertae sedis</taxon>
        <taxon>Zoopagomycota</taxon>
        <taxon>Kickxellomycotina</taxon>
        <taxon>Harpellomycetes</taxon>
        <taxon>Harpellales</taxon>
        <taxon>Legeriomycetaceae</taxon>
        <taxon>Smittium</taxon>
    </lineage>
</organism>
<evidence type="ECO:0000256" key="1">
    <source>
        <dbReference type="SAM" id="MobiDB-lite"/>
    </source>
</evidence>
<feature type="compositionally biased region" description="Low complexity" evidence="1">
    <location>
        <begin position="59"/>
        <end position="79"/>
    </location>
</feature>
<feature type="region of interest" description="Disordered" evidence="1">
    <location>
        <begin position="57"/>
        <end position="156"/>
    </location>
</feature>
<keyword evidence="3" id="KW-1185">Reference proteome</keyword>
<feature type="region of interest" description="Disordered" evidence="1">
    <location>
        <begin position="1"/>
        <end position="43"/>
    </location>
</feature>
<feature type="region of interest" description="Disordered" evidence="1">
    <location>
        <begin position="421"/>
        <end position="703"/>
    </location>
</feature>
<dbReference type="GO" id="GO:0005643">
    <property type="term" value="C:nuclear pore"/>
    <property type="evidence" value="ECO:0007669"/>
    <property type="project" value="UniProtKB-ARBA"/>
</dbReference>
<feature type="region of interest" description="Disordered" evidence="1">
    <location>
        <begin position="920"/>
        <end position="939"/>
    </location>
</feature>
<feature type="compositionally biased region" description="Polar residues" evidence="1">
    <location>
        <begin position="222"/>
        <end position="233"/>
    </location>
</feature>
<dbReference type="STRING" id="133412.A0A1R1XM46"/>
<feature type="compositionally biased region" description="Low complexity" evidence="1">
    <location>
        <begin position="1151"/>
        <end position="1172"/>
    </location>
</feature>